<dbReference type="AlphaFoldDB" id="L8GYM4"/>
<dbReference type="EMBL" id="KB007956">
    <property type="protein sequence ID" value="ELR18389.1"/>
    <property type="molecule type" value="Genomic_DNA"/>
</dbReference>
<dbReference type="KEGG" id="acan:ACA1_137600"/>
<evidence type="ECO:0000259" key="1">
    <source>
        <dbReference type="Pfam" id="PF07727"/>
    </source>
</evidence>
<accession>L8GYM4</accession>
<dbReference type="VEuPathDB" id="AmoebaDB:ACA1_137600"/>
<name>L8GYM4_ACACF</name>
<keyword evidence="3" id="KW-1185">Reference proteome</keyword>
<dbReference type="Proteomes" id="UP000011083">
    <property type="component" value="Unassembled WGS sequence"/>
</dbReference>
<dbReference type="OrthoDB" id="413361at2759"/>
<dbReference type="Pfam" id="PF07727">
    <property type="entry name" value="RVT_2"/>
    <property type="match status" value="1"/>
</dbReference>
<reference evidence="2 3" key="1">
    <citation type="journal article" date="2013" name="Genome Biol.">
        <title>Genome of Acanthamoeba castellanii highlights extensive lateral gene transfer and early evolution of tyrosine kinase signaling.</title>
        <authorList>
            <person name="Clarke M."/>
            <person name="Lohan A.J."/>
            <person name="Liu B."/>
            <person name="Lagkouvardos I."/>
            <person name="Roy S."/>
            <person name="Zafar N."/>
            <person name="Bertelli C."/>
            <person name="Schilde C."/>
            <person name="Kianianmomeni A."/>
            <person name="Burglin T.R."/>
            <person name="Frech C."/>
            <person name="Turcotte B."/>
            <person name="Kopec K.O."/>
            <person name="Synnott J.M."/>
            <person name="Choo C."/>
            <person name="Paponov I."/>
            <person name="Finkler A."/>
            <person name="Soon Heng Tan C."/>
            <person name="Hutchins A.P."/>
            <person name="Weinmeier T."/>
            <person name="Rattei T."/>
            <person name="Chu J.S."/>
            <person name="Gimenez G."/>
            <person name="Irimia M."/>
            <person name="Rigden D.J."/>
            <person name="Fitzpatrick D.A."/>
            <person name="Lorenzo-Morales J."/>
            <person name="Bateman A."/>
            <person name="Chiu C.H."/>
            <person name="Tang P."/>
            <person name="Hegemann P."/>
            <person name="Fromm H."/>
            <person name="Raoult D."/>
            <person name="Greub G."/>
            <person name="Miranda-Saavedra D."/>
            <person name="Chen N."/>
            <person name="Nash P."/>
            <person name="Ginger M.L."/>
            <person name="Horn M."/>
            <person name="Schaap P."/>
            <person name="Caler L."/>
            <person name="Loftus B."/>
        </authorList>
    </citation>
    <scope>NUCLEOTIDE SEQUENCE [LARGE SCALE GENOMIC DNA]</scope>
    <source>
        <strain evidence="2 3">Neff</strain>
    </source>
</reference>
<evidence type="ECO:0000313" key="2">
    <source>
        <dbReference type="EMBL" id="ELR18389.1"/>
    </source>
</evidence>
<organism evidence="2 3">
    <name type="scientific">Acanthamoeba castellanii (strain ATCC 30010 / Neff)</name>
    <dbReference type="NCBI Taxonomy" id="1257118"/>
    <lineage>
        <taxon>Eukaryota</taxon>
        <taxon>Amoebozoa</taxon>
        <taxon>Discosea</taxon>
        <taxon>Longamoebia</taxon>
        <taxon>Centramoebida</taxon>
        <taxon>Acanthamoebidae</taxon>
        <taxon>Acanthamoeba</taxon>
    </lineage>
</organism>
<protein>
    <submittedName>
        <fullName evidence="2">Copialike retrotransposable element, putative</fullName>
    </submittedName>
</protein>
<sequence length="171" mass="19527">VNINTAFLHTKLTKEIYISQPKGFINKQQPHHVRRLLKSLYGLKQALLKWNHTINTHLCKSHLEPTDLDLCIYICQGHHLAIIALYVDDCTIITHKSKLRGVKQIIADGFLIKEKQPLKINNILATFGLTNSKLVSMPMLLNLQLPVNTKQHDTFEYHSTIGMLLYLAHAS</sequence>
<dbReference type="InterPro" id="IPR013103">
    <property type="entry name" value="RVT_2"/>
</dbReference>
<proteinExistence type="predicted"/>
<evidence type="ECO:0000313" key="3">
    <source>
        <dbReference type="Proteomes" id="UP000011083"/>
    </source>
</evidence>
<gene>
    <name evidence="2" type="ORF">ACA1_137600</name>
</gene>
<dbReference type="RefSeq" id="XP_004340417.1">
    <property type="nucleotide sequence ID" value="XM_004340369.1"/>
</dbReference>
<dbReference type="STRING" id="1257118.L8GYM4"/>
<feature type="non-terminal residue" evidence="2">
    <location>
        <position position="1"/>
    </location>
</feature>
<feature type="domain" description="Reverse transcriptase Ty1/copia-type" evidence="1">
    <location>
        <begin position="2"/>
        <end position="117"/>
    </location>
</feature>
<dbReference type="GeneID" id="14919164"/>